<proteinExistence type="predicted"/>
<dbReference type="Proteomes" id="UP001219901">
    <property type="component" value="Chromosome"/>
</dbReference>
<dbReference type="EMBL" id="CP046147">
    <property type="protein sequence ID" value="WFG38216.1"/>
    <property type="molecule type" value="Genomic_DNA"/>
</dbReference>
<feature type="region of interest" description="Disordered" evidence="1">
    <location>
        <begin position="139"/>
        <end position="180"/>
    </location>
</feature>
<reference evidence="3" key="2">
    <citation type="journal article" date="2023" name="Nat. Commun.">
        <title>Cultivation of marine bacteria of the SAR202 clade.</title>
        <authorList>
            <person name="Lim Y."/>
            <person name="Seo J.H."/>
            <person name="Giovannoni S.J."/>
            <person name="Kang I."/>
            <person name="Cho J.C."/>
        </authorList>
    </citation>
    <scope>NUCLEOTIDE SEQUENCE</scope>
    <source>
        <strain evidence="3">JH1073</strain>
    </source>
</reference>
<evidence type="ECO:0000313" key="3">
    <source>
        <dbReference type="EMBL" id="WFG38216.1"/>
    </source>
</evidence>
<evidence type="ECO:0000256" key="1">
    <source>
        <dbReference type="SAM" id="MobiDB-lite"/>
    </source>
</evidence>
<dbReference type="EMBL" id="WMBE01000002">
    <property type="protein sequence ID" value="MDG0866793.1"/>
    <property type="molecule type" value="Genomic_DNA"/>
</dbReference>
<dbReference type="RefSeq" id="WP_342824522.1">
    <property type="nucleotide sequence ID" value="NZ_CP046146.1"/>
</dbReference>
<sequence length="180" mass="20166">MTCSVGVRLWGVSRWYDEPHEQPIRHMAGLPKSWIDRRRRKLRRVQREALSRIGLATAGAPSVGETTMCIAYMCPWAHTCSSATPRPALVGERDCLRKFPEEQRPGSGLSDAALDNLAKQREDGIRLETVTVTVLDEFRPAGPSRSMGQKKPARPIYDSGVKGKPFLPPFEQIDPVRRTS</sequence>
<protein>
    <submittedName>
        <fullName evidence="3">Uncharacterized protein</fullName>
    </submittedName>
</protein>
<name>A0AAJ5ZDR4_9CHLR</name>
<gene>
    <name evidence="2" type="ORF">GKO46_06855</name>
    <name evidence="3" type="ORF">GKO48_00860</name>
</gene>
<dbReference type="AlphaFoldDB" id="A0AAJ5ZDR4"/>
<evidence type="ECO:0000313" key="4">
    <source>
        <dbReference type="Proteomes" id="UP001219901"/>
    </source>
</evidence>
<reference evidence="4" key="3">
    <citation type="submission" date="2023-06" db="EMBL/GenBank/DDBJ databases">
        <title>Pangenomics reveal diversification of enzyme families and niche specialization in globally abundant SAR202 bacteria.</title>
        <authorList>
            <person name="Saw J.H.W."/>
        </authorList>
    </citation>
    <scope>NUCLEOTIDE SEQUENCE [LARGE SCALE GENOMIC DNA]</scope>
    <source>
        <strain evidence="4">JH1073</strain>
    </source>
</reference>
<dbReference type="Proteomes" id="UP001321249">
    <property type="component" value="Unassembled WGS sequence"/>
</dbReference>
<keyword evidence="4" id="KW-1185">Reference proteome</keyword>
<evidence type="ECO:0000313" key="5">
    <source>
        <dbReference type="Proteomes" id="UP001321249"/>
    </source>
</evidence>
<organism evidence="3 4">
    <name type="scientific">Candidatus Lucifugimonas marina</name>
    <dbReference type="NCBI Taxonomy" id="3038979"/>
    <lineage>
        <taxon>Bacteria</taxon>
        <taxon>Bacillati</taxon>
        <taxon>Chloroflexota</taxon>
        <taxon>Dehalococcoidia</taxon>
        <taxon>SAR202 cluster</taxon>
        <taxon>Candidatus Lucifugimonadales</taxon>
        <taxon>Candidatus Lucifugimonadaceae</taxon>
        <taxon>Candidatus Lucifugimonas</taxon>
    </lineage>
</organism>
<reference evidence="4 5" key="1">
    <citation type="submission" date="2019-11" db="EMBL/GenBank/DDBJ databases">
        <authorList>
            <person name="Cho J.-C."/>
        </authorList>
    </citation>
    <scope>NUCLEOTIDE SEQUENCE [LARGE SCALE GENOMIC DNA]</scope>
    <source>
        <strain evidence="3 4">JH1073</strain>
        <strain evidence="2 5">JH702</strain>
    </source>
</reference>
<accession>A0AAJ5ZDR4</accession>
<evidence type="ECO:0000313" key="2">
    <source>
        <dbReference type="EMBL" id="MDG0866793.1"/>
    </source>
</evidence>